<evidence type="ECO:0000256" key="1">
    <source>
        <dbReference type="SAM" id="MobiDB-lite"/>
    </source>
</evidence>
<dbReference type="Gene3D" id="3.30.530.20">
    <property type="match status" value="1"/>
</dbReference>
<feature type="compositionally biased region" description="Low complexity" evidence="1">
    <location>
        <begin position="437"/>
        <end position="457"/>
    </location>
</feature>
<gene>
    <name evidence="3" type="ORF">P167DRAFT_603400</name>
</gene>
<name>A0A3N4L4F1_9PEZI</name>
<feature type="compositionally biased region" description="Basic and acidic residues" evidence="1">
    <location>
        <begin position="617"/>
        <end position="630"/>
    </location>
</feature>
<feature type="domain" description="DUF3074" evidence="2">
    <location>
        <begin position="89"/>
        <end position="345"/>
    </location>
</feature>
<organism evidence="3 4">
    <name type="scientific">Morchella conica CCBAS932</name>
    <dbReference type="NCBI Taxonomy" id="1392247"/>
    <lineage>
        <taxon>Eukaryota</taxon>
        <taxon>Fungi</taxon>
        <taxon>Dikarya</taxon>
        <taxon>Ascomycota</taxon>
        <taxon>Pezizomycotina</taxon>
        <taxon>Pezizomycetes</taxon>
        <taxon>Pezizales</taxon>
        <taxon>Morchellaceae</taxon>
        <taxon>Morchella</taxon>
    </lineage>
</organism>
<sequence length="638" mass="70098">MAALHDALKTLSPTTVSALPTPDTLPGYITNALRDTYTLINSLPPSDTDTDTPASPLQKEWKPFKLNAKDNPHNFSVYKLAAKDGKGTWFARRSVHSQLGFRRFRAGLVREFELGAERGSSVRGVGRERQIERGKCALGQSEINYLTAQFPGPSAPRDFVTSTITSSAHPQDLSPLSDDAPPAPAPNDGSPKPRQFTMISRPLTDHPECAERQGYVRGQFESVEFIREIPSVCAPPVQPRLVRRSEELRRVQSVPSVATLQEDEEGEGERRGRRRGRTITFADTESVPEGQQQPVVDEGPHPEQNPVEWIMITRSDPGGSVPRWMVERGTPGGIVKDADKFLEWAAAQTDLEDGYPEDEESEEMAEGSRVGGDRGGGGESQVHGQELYDASKREPEHPPETSDSNVTPQGHEDQSHGGLLSSAVSAVSAGVSMLTPSVMSTSTTTSEHGTPTASTTTHNDLPTPPSTTPGATTPSHSDDDAASIASFATAPSPDDTTSVTSVSASTSAPSTPEDKALARLLREKAKLCEKLERQRSRERKKRSKDEEREQKLLEKHMKEIEKREARYQKDVEKARKREEKKRSKEMKEVVELKSVVEGLTKENLALRERVDVLEAREKEREREAQRRAEEAAGAVGVE</sequence>
<dbReference type="SUPFAM" id="SSF55961">
    <property type="entry name" value="Bet v1-like"/>
    <property type="match status" value="1"/>
</dbReference>
<dbReference type="AlphaFoldDB" id="A0A3N4L4F1"/>
<feature type="region of interest" description="Disordered" evidence="1">
    <location>
        <begin position="352"/>
        <end position="424"/>
    </location>
</feature>
<dbReference type="InterPro" id="IPR023393">
    <property type="entry name" value="START-like_dom_sf"/>
</dbReference>
<reference evidence="3 4" key="1">
    <citation type="journal article" date="2018" name="Nat. Ecol. Evol.">
        <title>Pezizomycetes genomes reveal the molecular basis of ectomycorrhizal truffle lifestyle.</title>
        <authorList>
            <person name="Murat C."/>
            <person name="Payen T."/>
            <person name="Noel B."/>
            <person name="Kuo A."/>
            <person name="Morin E."/>
            <person name="Chen J."/>
            <person name="Kohler A."/>
            <person name="Krizsan K."/>
            <person name="Balestrini R."/>
            <person name="Da Silva C."/>
            <person name="Montanini B."/>
            <person name="Hainaut M."/>
            <person name="Levati E."/>
            <person name="Barry K.W."/>
            <person name="Belfiori B."/>
            <person name="Cichocki N."/>
            <person name="Clum A."/>
            <person name="Dockter R.B."/>
            <person name="Fauchery L."/>
            <person name="Guy J."/>
            <person name="Iotti M."/>
            <person name="Le Tacon F."/>
            <person name="Lindquist E.A."/>
            <person name="Lipzen A."/>
            <person name="Malagnac F."/>
            <person name="Mello A."/>
            <person name="Molinier V."/>
            <person name="Miyauchi S."/>
            <person name="Poulain J."/>
            <person name="Riccioni C."/>
            <person name="Rubini A."/>
            <person name="Sitrit Y."/>
            <person name="Splivallo R."/>
            <person name="Traeger S."/>
            <person name="Wang M."/>
            <person name="Zifcakova L."/>
            <person name="Wipf D."/>
            <person name="Zambonelli A."/>
            <person name="Paolocci F."/>
            <person name="Nowrousian M."/>
            <person name="Ottonello S."/>
            <person name="Baldrian P."/>
            <person name="Spatafora J.W."/>
            <person name="Henrissat B."/>
            <person name="Nagy L.G."/>
            <person name="Aury J.M."/>
            <person name="Wincker P."/>
            <person name="Grigoriev I.V."/>
            <person name="Bonfante P."/>
            <person name="Martin F.M."/>
        </authorList>
    </citation>
    <scope>NUCLEOTIDE SEQUENCE [LARGE SCALE GENOMIC DNA]</scope>
    <source>
        <strain evidence="3 4">CCBAS932</strain>
    </source>
</reference>
<feature type="region of interest" description="Disordered" evidence="1">
    <location>
        <begin position="166"/>
        <end position="207"/>
    </location>
</feature>
<evidence type="ECO:0000313" key="4">
    <source>
        <dbReference type="Proteomes" id="UP000277580"/>
    </source>
</evidence>
<evidence type="ECO:0000259" key="2">
    <source>
        <dbReference type="Pfam" id="PF11274"/>
    </source>
</evidence>
<dbReference type="Pfam" id="PF11274">
    <property type="entry name" value="DUF3074"/>
    <property type="match status" value="1"/>
</dbReference>
<dbReference type="EMBL" id="ML119113">
    <property type="protein sequence ID" value="RPB15511.1"/>
    <property type="molecule type" value="Genomic_DNA"/>
</dbReference>
<feature type="region of interest" description="Disordered" evidence="1">
    <location>
        <begin position="254"/>
        <end position="303"/>
    </location>
</feature>
<dbReference type="Proteomes" id="UP000277580">
    <property type="component" value="Unassembled WGS sequence"/>
</dbReference>
<feature type="compositionally biased region" description="Low complexity" evidence="1">
    <location>
        <begin position="170"/>
        <end position="193"/>
    </location>
</feature>
<accession>A0A3N4L4F1</accession>
<dbReference type="InParanoid" id="A0A3N4L4F1"/>
<feature type="region of interest" description="Disordered" evidence="1">
    <location>
        <begin position="531"/>
        <end position="588"/>
    </location>
</feature>
<proteinExistence type="predicted"/>
<feature type="region of interest" description="Disordered" evidence="1">
    <location>
        <begin position="617"/>
        <end position="638"/>
    </location>
</feature>
<keyword evidence="4" id="KW-1185">Reference proteome</keyword>
<feature type="compositionally biased region" description="Low complexity" evidence="1">
    <location>
        <begin position="482"/>
        <end position="511"/>
    </location>
</feature>
<feature type="compositionally biased region" description="Basic and acidic residues" evidence="1">
    <location>
        <begin position="543"/>
        <end position="588"/>
    </location>
</feature>
<evidence type="ECO:0000313" key="3">
    <source>
        <dbReference type="EMBL" id="RPB15511.1"/>
    </source>
</evidence>
<feature type="compositionally biased region" description="Acidic residues" evidence="1">
    <location>
        <begin position="352"/>
        <end position="365"/>
    </location>
</feature>
<dbReference type="InterPro" id="IPR024500">
    <property type="entry name" value="DUF3074"/>
</dbReference>
<dbReference type="PANTHER" id="PTHR40370">
    <property type="entry name" value="EXPRESSED PROTEIN"/>
    <property type="match status" value="1"/>
</dbReference>
<protein>
    <recommendedName>
        <fullName evidence="2">DUF3074 domain-containing protein</fullName>
    </recommendedName>
</protein>
<feature type="compositionally biased region" description="Gly residues" evidence="1">
    <location>
        <begin position="369"/>
        <end position="379"/>
    </location>
</feature>
<dbReference type="STRING" id="1392247.A0A3N4L4F1"/>
<dbReference type="OrthoDB" id="5403181at2759"/>
<feature type="compositionally biased region" description="Basic and acidic residues" evidence="1">
    <location>
        <begin position="389"/>
        <end position="400"/>
    </location>
</feature>
<feature type="region of interest" description="Disordered" evidence="1">
    <location>
        <begin position="437"/>
        <end position="517"/>
    </location>
</feature>
<dbReference type="PANTHER" id="PTHR40370:SF1">
    <property type="entry name" value="DUF3074 DOMAIN-CONTAINING PROTEIN"/>
    <property type="match status" value="1"/>
</dbReference>